<reference evidence="2" key="1">
    <citation type="submission" date="2021-06" db="EMBL/GenBank/DDBJ databases">
        <title>Parelaphostrongylus tenuis whole genome reference sequence.</title>
        <authorList>
            <person name="Garwood T.J."/>
            <person name="Larsen P.A."/>
            <person name="Fountain-Jones N.M."/>
            <person name="Garbe J.R."/>
            <person name="Macchietto M.G."/>
            <person name="Kania S.A."/>
            <person name="Gerhold R.W."/>
            <person name="Richards J.E."/>
            <person name="Wolf T.M."/>
        </authorList>
    </citation>
    <scope>NUCLEOTIDE SEQUENCE</scope>
    <source>
        <strain evidence="2">MNPRO001-30</strain>
        <tissue evidence="2">Meninges</tissue>
    </source>
</reference>
<comment type="caution">
    <text evidence="2">The sequence shown here is derived from an EMBL/GenBank/DDBJ whole genome shotgun (WGS) entry which is preliminary data.</text>
</comment>
<evidence type="ECO:0000313" key="2">
    <source>
        <dbReference type="EMBL" id="KAJ1351920.1"/>
    </source>
</evidence>
<organism evidence="2 3">
    <name type="scientific">Parelaphostrongylus tenuis</name>
    <name type="common">Meningeal worm</name>
    <dbReference type="NCBI Taxonomy" id="148309"/>
    <lineage>
        <taxon>Eukaryota</taxon>
        <taxon>Metazoa</taxon>
        <taxon>Ecdysozoa</taxon>
        <taxon>Nematoda</taxon>
        <taxon>Chromadorea</taxon>
        <taxon>Rhabditida</taxon>
        <taxon>Rhabditina</taxon>
        <taxon>Rhabditomorpha</taxon>
        <taxon>Strongyloidea</taxon>
        <taxon>Metastrongylidae</taxon>
        <taxon>Parelaphostrongylus</taxon>
    </lineage>
</organism>
<accession>A0AAD5M6C4</accession>
<proteinExistence type="predicted"/>
<dbReference type="Proteomes" id="UP001196413">
    <property type="component" value="Unassembled WGS sequence"/>
</dbReference>
<keyword evidence="1" id="KW-0732">Signal</keyword>
<protein>
    <submittedName>
        <fullName evidence="2">Uncharacterized protein</fullName>
    </submittedName>
</protein>
<feature type="chain" id="PRO_5041928447" evidence="1">
    <location>
        <begin position="24"/>
        <end position="83"/>
    </location>
</feature>
<dbReference type="EMBL" id="JAHQIW010001261">
    <property type="protein sequence ID" value="KAJ1351920.1"/>
    <property type="molecule type" value="Genomic_DNA"/>
</dbReference>
<dbReference type="AlphaFoldDB" id="A0AAD5M6C4"/>
<feature type="signal peptide" evidence="1">
    <location>
        <begin position="1"/>
        <end position="23"/>
    </location>
</feature>
<gene>
    <name evidence="2" type="ORF">KIN20_008097</name>
</gene>
<keyword evidence="3" id="KW-1185">Reference proteome</keyword>
<evidence type="ECO:0000256" key="1">
    <source>
        <dbReference type="SAM" id="SignalP"/>
    </source>
</evidence>
<sequence length="83" mass="8845">MARLLTSPFIISLLVTISTVLRCRVISAGQATTRTFTVTGFTLPVAMSYTDMPVVSARVPGIAPDKSAAQAFVSHLVMQTMSL</sequence>
<name>A0AAD5M6C4_PARTN</name>
<evidence type="ECO:0000313" key="3">
    <source>
        <dbReference type="Proteomes" id="UP001196413"/>
    </source>
</evidence>